<gene>
    <name evidence="11" type="ORF">HMPREF9282_00145</name>
</gene>
<dbReference type="InterPro" id="IPR000412">
    <property type="entry name" value="ABC_2_transport"/>
</dbReference>
<evidence type="ECO:0000256" key="3">
    <source>
        <dbReference type="ARBA" id="ARBA00022448"/>
    </source>
</evidence>
<comment type="caution">
    <text evidence="11">The sequence shown here is derived from an EMBL/GenBank/DDBJ whole genome shotgun (WGS) entry which is preliminary data.</text>
</comment>
<dbReference type="InterPro" id="IPR013525">
    <property type="entry name" value="ABC2_TM"/>
</dbReference>
<feature type="transmembrane region" description="Helical" evidence="9">
    <location>
        <begin position="173"/>
        <end position="192"/>
    </location>
</feature>
<evidence type="ECO:0000256" key="5">
    <source>
        <dbReference type="ARBA" id="ARBA00022519"/>
    </source>
</evidence>
<feature type="transmembrane region" description="Helical" evidence="9">
    <location>
        <begin position="229"/>
        <end position="248"/>
    </location>
</feature>
<dbReference type="RefSeq" id="WP_006555045.1">
    <property type="nucleotide sequence ID" value="NZ_JH992936.1"/>
</dbReference>
<dbReference type="InterPro" id="IPR047817">
    <property type="entry name" value="ABC2_TM_bact-type"/>
</dbReference>
<keyword evidence="3 9" id="KW-0813">Transport</keyword>
<evidence type="ECO:0000313" key="11">
    <source>
        <dbReference type="EMBL" id="EKU79337.1"/>
    </source>
</evidence>
<feature type="transmembrane region" description="Helical" evidence="9">
    <location>
        <begin position="31"/>
        <end position="53"/>
    </location>
</feature>
<reference evidence="11 12" key="1">
    <citation type="submission" date="2012-09" db="EMBL/GenBank/DDBJ databases">
        <title>The Genome Sequence of Veillonella ratti ACS-216-V-COL6B.</title>
        <authorList>
            <consortium name="The Broad Institute Genome Sequencing Platform"/>
            <person name="Earl A."/>
            <person name="Ward D."/>
            <person name="Feldgarden M."/>
            <person name="Gevers D."/>
            <person name="Saerens B."/>
            <person name="Vaneechoutte M."/>
            <person name="Walker B."/>
            <person name="Young S.K."/>
            <person name="Zeng Q."/>
            <person name="Gargeya S."/>
            <person name="Fitzgerald M."/>
            <person name="Haas B."/>
            <person name="Abouelleil A."/>
            <person name="Alvarado L."/>
            <person name="Arachchi H.M."/>
            <person name="Berlin A."/>
            <person name="Chapman S.B."/>
            <person name="Goldberg J."/>
            <person name="Griggs A."/>
            <person name="Gujja S."/>
            <person name="Hansen M."/>
            <person name="Howarth C."/>
            <person name="Imamovic A."/>
            <person name="Larimer J."/>
            <person name="McCowen C."/>
            <person name="Montmayeur A."/>
            <person name="Murphy C."/>
            <person name="Neiman D."/>
            <person name="Pearson M."/>
            <person name="Priest M."/>
            <person name="Roberts A."/>
            <person name="Saif S."/>
            <person name="Shea T."/>
            <person name="Sisk P."/>
            <person name="Sykes S."/>
            <person name="Wortman J."/>
            <person name="Nusbaum C."/>
            <person name="Birren B."/>
        </authorList>
    </citation>
    <scope>NUCLEOTIDE SEQUENCE [LARGE SCALE GENOMIC DNA]</scope>
    <source>
        <strain evidence="11 12">ACS-216-V-Col6b</strain>
    </source>
</reference>
<proteinExistence type="inferred from homology"/>
<evidence type="ECO:0000256" key="1">
    <source>
        <dbReference type="ARBA" id="ARBA00004429"/>
    </source>
</evidence>
<dbReference type="Pfam" id="PF01061">
    <property type="entry name" value="ABC2_membrane"/>
    <property type="match status" value="1"/>
</dbReference>
<dbReference type="GO" id="GO:0015920">
    <property type="term" value="P:lipopolysaccharide transport"/>
    <property type="evidence" value="ECO:0007669"/>
    <property type="project" value="TreeGrafter"/>
</dbReference>
<keyword evidence="4 9" id="KW-1003">Cell membrane</keyword>
<keyword evidence="7 9" id="KW-1133">Transmembrane helix</keyword>
<evidence type="ECO:0000256" key="6">
    <source>
        <dbReference type="ARBA" id="ARBA00022692"/>
    </source>
</evidence>
<dbReference type="PRINTS" id="PR00164">
    <property type="entry name" value="ABC2TRNSPORT"/>
</dbReference>
<comment type="caution">
    <text evidence="9">Lacks conserved residue(s) required for the propagation of feature annotation.</text>
</comment>
<keyword evidence="8 9" id="KW-0472">Membrane</keyword>
<dbReference type="EMBL" id="AHAF01000001">
    <property type="protein sequence ID" value="EKU79337.1"/>
    <property type="molecule type" value="Genomic_DNA"/>
</dbReference>
<dbReference type="PANTHER" id="PTHR30413:SF8">
    <property type="entry name" value="TRANSPORT PERMEASE PROTEIN"/>
    <property type="match status" value="1"/>
</dbReference>
<dbReference type="PANTHER" id="PTHR30413">
    <property type="entry name" value="INNER MEMBRANE TRANSPORT PERMEASE"/>
    <property type="match status" value="1"/>
</dbReference>
<organism evidence="11 12">
    <name type="scientific">Veillonella seminalis ACS-216-V-Col6b</name>
    <dbReference type="NCBI Taxonomy" id="883156"/>
    <lineage>
        <taxon>Bacteria</taxon>
        <taxon>Bacillati</taxon>
        <taxon>Bacillota</taxon>
        <taxon>Negativicutes</taxon>
        <taxon>Veillonellales</taxon>
        <taxon>Veillonellaceae</taxon>
        <taxon>Veillonella</taxon>
    </lineage>
</organism>
<feature type="transmembrane region" description="Helical" evidence="9">
    <location>
        <begin position="143"/>
        <end position="167"/>
    </location>
</feature>
<accession>K9DKM6</accession>
<evidence type="ECO:0000259" key="10">
    <source>
        <dbReference type="PROSITE" id="PS51012"/>
    </source>
</evidence>
<keyword evidence="12" id="KW-1185">Reference proteome</keyword>
<evidence type="ECO:0000256" key="9">
    <source>
        <dbReference type="RuleBase" id="RU361157"/>
    </source>
</evidence>
<dbReference type="GO" id="GO:0043190">
    <property type="term" value="C:ATP-binding cassette (ABC) transporter complex"/>
    <property type="evidence" value="ECO:0007669"/>
    <property type="project" value="InterPro"/>
</dbReference>
<feature type="domain" description="ABC transmembrane type-2" evidence="10">
    <location>
        <begin position="33"/>
        <end position="251"/>
    </location>
</feature>
<name>K9DKM6_9FIRM</name>
<evidence type="ECO:0000256" key="4">
    <source>
        <dbReference type="ARBA" id="ARBA00022475"/>
    </source>
</evidence>
<comment type="subcellular location">
    <subcellularLocation>
        <location evidence="1">Cell inner membrane</location>
        <topology evidence="1">Multi-pass membrane protein</topology>
    </subcellularLocation>
    <subcellularLocation>
        <location evidence="9">Cell membrane</location>
        <topology evidence="9">Multi-pass membrane protein</topology>
    </subcellularLocation>
</comment>
<comment type="similarity">
    <text evidence="2 9">Belongs to the ABC-2 integral membrane protein family.</text>
</comment>
<dbReference type="eggNOG" id="COG1682">
    <property type="taxonomic scope" value="Bacteria"/>
</dbReference>
<evidence type="ECO:0000256" key="8">
    <source>
        <dbReference type="ARBA" id="ARBA00023136"/>
    </source>
</evidence>
<dbReference type="AlphaFoldDB" id="K9DKM6"/>
<sequence length="259" mass="30323">MINDLILKLRKHQFLFEELVKRDFKQKYKRTILGMGWSILAPLLTLIVLNFIFSNFFGQRIPHYTIYLFCGNLLFSYFNEATNSGMSSLIANAGIFSKINVPKYIFLLSKNISSLINFGLSLIIFFIFVFFEGIPFTFKFLMLLYPIACLIVFNIGVGLILSALFMFFRDISYLYSILTMLLMYASAIFYGIDILPAQYQSLFLLNPVYVYIKYFRVIVIDGQIPSLQYHLLCAFYAFLVLVIGGYIYKKYNHRFLYYI</sequence>
<dbReference type="HOGENOM" id="CLU_060703_2_0_9"/>
<evidence type="ECO:0000313" key="12">
    <source>
        <dbReference type="Proteomes" id="UP000009891"/>
    </source>
</evidence>
<keyword evidence="6 9" id="KW-0812">Transmembrane</keyword>
<dbReference type="STRING" id="883156.HMPREF9282_00145"/>
<dbReference type="PATRIC" id="fig|883156.3.peg.147"/>
<dbReference type="PROSITE" id="PS51012">
    <property type="entry name" value="ABC_TM2"/>
    <property type="match status" value="1"/>
</dbReference>
<dbReference type="GO" id="GO:0140359">
    <property type="term" value="F:ABC-type transporter activity"/>
    <property type="evidence" value="ECO:0007669"/>
    <property type="project" value="InterPro"/>
</dbReference>
<keyword evidence="5" id="KW-0997">Cell inner membrane</keyword>
<protein>
    <recommendedName>
        <fullName evidence="9">Transport permease protein</fullName>
    </recommendedName>
</protein>
<evidence type="ECO:0000256" key="7">
    <source>
        <dbReference type="ARBA" id="ARBA00022989"/>
    </source>
</evidence>
<feature type="transmembrane region" description="Helical" evidence="9">
    <location>
        <begin position="112"/>
        <end position="131"/>
    </location>
</feature>
<dbReference type="Proteomes" id="UP000009891">
    <property type="component" value="Unassembled WGS sequence"/>
</dbReference>
<evidence type="ECO:0000256" key="2">
    <source>
        <dbReference type="ARBA" id="ARBA00007783"/>
    </source>
</evidence>